<feature type="compositionally biased region" description="Polar residues" evidence="1">
    <location>
        <begin position="193"/>
        <end position="214"/>
    </location>
</feature>
<evidence type="ECO:0000313" key="3">
    <source>
        <dbReference type="Proteomes" id="UP001172457"/>
    </source>
</evidence>
<accession>A0AA38WHV9</accession>
<proteinExistence type="predicted"/>
<feature type="region of interest" description="Disordered" evidence="1">
    <location>
        <begin position="1"/>
        <end position="24"/>
    </location>
</feature>
<gene>
    <name evidence="2" type="ORF">OSB04_016875</name>
</gene>
<dbReference type="AlphaFoldDB" id="A0AA38WHV9"/>
<dbReference type="EMBL" id="JARYMX010000004">
    <property type="protein sequence ID" value="KAJ9552830.1"/>
    <property type="molecule type" value="Genomic_DNA"/>
</dbReference>
<organism evidence="2 3">
    <name type="scientific">Centaurea solstitialis</name>
    <name type="common">yellow star-thistle</name>
    <dbReference type="NCBI Taxonomy" id="347529"/>
    <lineage>
        <taxon>Eukaryota</taxon>
        <taxon>Viridiplantae</taxon>
        <taxon>Streptophyta</taxon>
        <taxon>Embryophyta</taxon>
        <taxon>Tracheophyta</taxon>
        <taxon>Spermatophyta</taxon>
        <taxon>Magnoliopsida</taxon>
        <taxon>eudicotyledons</taxon>
        <taxon>Gunneridae</taxon>
        <taxon>Pentapetalae</taxon>
        <taxon>asterids</taxon>
        <taxon>campanulids</taxon>
        <taxon>Asterales</taxon>
        <taxon>Asteraceae</taxon>
        <taxon>Carduoideae</taxon>
        <taxon>Cardueae</taxon>
        <taxon>Centaureinae</taxon>
        <taxon>Centaurea</taxon>
    </lineage>
</organism>
<feature type="compositionally biased region" description="Basic and acidic residues" evidence="1">
    <location>
        <begin position="1"/>
        <end position="10"/>
    </location>
</feature>
<sequence>MLVVQARDDATFSSTQPEKFSGSGDPLTLKEWFNKIESCSKSCECAPDKDVLGWPERTTDREVPMWLDKRQFLNLEYIDKFTEKARVDIERYVEVIVPKTFLQVIEVTKITEKSSDKLIEVGNDVRRKWEDSCKRFKNVKFESVRELPVKSSCNKSHFGECKIGSIWCWHNQRECLNSRKCFKCRIPGHMRPNSPTLQKATTGSLTLVSGASRSGNEKKEL</sequence>
<evidence type="ECO:0000256" key="1">
    <source>
        <dbReference type="SAM" id="MobiDB-lite"/>
    </source>
</evidence>
<dbReference type="Proteomes" id="UP001172457">
    <property type="component" value="Chromosome 4"/>
</dbReference>
<keyword evidence="3" id="KW-1185">Reference proteome</keyword>
<name>A0AA38WHV9_9ASTR</name>
<comment type="caution">
    <text evidence="2">The sequence shown here is derived from an EMBL/GenBank/DDBJ whole genome shotgun (WGS) entry which is preliminary data.</text>
</comment>
<feature type="region of interest" description="Disordered" evidence="1">
    <location>
        <begin position="193"/>
        <end position="221"/>
    </location>
</feature>
<protein>
    <submittedName>
        <fullName evidence="2">Uncharacterized protein</fullName>
    </submittedName>
</protein>
<evidence type="ECO:0000313" key="2">
    <source>
        <dbReference type="EMBL" id="KAJ9552830.1"/>
    </source>
</evidence>
<reference evidence="2" key="1">
    <citation type="submission" date="2023-03" db="EMBL/GenBank/DDBJ databases">
        <title>Chromosome-scale reference genome and RAD-based genetic map of yellow starthistle (Centaurea solstitialis) reveal putative structural variation and QTLs associated with invader traits.</title>
        <authorList>
            <person name="Reatini B."/>
            <person name="Cang F.A."/>
            <person name="Jiang Q."/>
            <person name="Mckibben M.T.W."/>
            <person name="Barker M.S."/>
            <person name="Rieseberg L.H."/>
            <person name="Dlugosch K.M."/>
        </authorList>
    </citation>
    <scope>NUCLEOTIDE SEQUENCE</scope>
    <source>
        <strain evidence="2">CAN-66</strain>
        <tissue evidence="2">Leaf</tissue>
    </source>
</reference>